<dbReference type="Pfam" id="PF09379">
    <property type="entry name" value="FERM_N"/>
    <property type="match status" value="1"/>
</dbReference>
<dbReference type="AlphaFoldDB" id="A0AAV4M342"/>
<dbReference type="InterPro" id="IPR029071">
    <property type="entry name" value="Ubiquitin-like_domsf"/>
</dbReference>
<dbReference type="GO" id="GO:0048731">
    <property type="term" value="P:system development"/>
    <property type="evidence" value="ECO:0007669"/>
    <property type="project" value="UniProtKB-ARBA"/>
</dbReference>
<protein>
    <recommendedName>
        <fullName evidence="2">FERM domain-containing protein</fullName>
    </recommendedName>
</protein>
<dbReference type="Gene3D" id="3.10.20.90">
    <property type="entry name" value="Phosphatidylinositol 3-kinase Catalytic Subunit, Chain A, domain 1"/>
    <property type="match status" value="1"/>
</dbReference>
<dbReference type="Proteomes" id="UP001054945">
    <property type="component" value="Unassembled WGS sequence"/>
</dbReference>
<feature type="region of interest" description="Disordered" evidence="1">
    <location>
        <begin position="123"/>
        <end position="148"/>
    </location>
</feature>
<evidence type="ECO:0000256" key="1">
    <source>
        <dbReference type="SAM" id="MobiDB-lite"/>
    </source>
</evidence>
<dbReference type="InterPro" id="IPR018979">
    <property type="entry name" value="FERM_N"/>
</dbReference>
<dbReference type="InterPro" id="IPR000299">
    <property type="entry name" value="FERM_domain"/>
</dbReference>
<comment type="caution">
    <text evidence="3">The sequence shown here is derived from an EMBL/GenBank/DDBJ whole genome shotgun (WGS) entry which is preliminary data.</text>
</comment>
<evidence type="ECO:0000313" key="3">
    <source>
        <dbReference type="EMBL" id="GIX66512.1"/>
    </source>
</evidence>
<reference evidence="3 4" key="1">
    <citation type="submission" date="2021-06" db="EMBL/GenBank/DDBJ databases">
        <title>Caerostris extrusa draft genome.</title>
        <authorList>
            <person name="Kono N."/>
            <person name="Arakawa K."/>
        </authorList>
    </citation>
    <scope>NUCLEOTIDE SEQUENCE [LARGE SCALE GENOMIC DNA]</scope>
</reference>
<dbReference type="GO" id="GO:0071944">
    <property type="term" value="C:cell periphery"/>
    <property type="evidence" value="ECO:0007669"/>
    <property type="project" value="UniProtKB-ARBA"/>
</dbReference>
<feature type="domain" description="FERM" evidence="2">
    <location>
        <begin position="1"/>
        <end position="236"/>
    </location>
</feature>
<dbReference type="CDD" id="cd17104">
    <property type="entry name" value="FERM_F1_MYLIP"/>
    <property type="match status" value="1"/>
</dbReference>
<dbReference type="GO" id="GO:0004842">
    <property type="term" value="F:ubiquitin-protein transferase activity"/>
    <property type="evidence" value="ECO:0007669"/>
    <property type="project" value="TreeGrafter"/>
</dbReference>
<dbReference type="EMBL" id="BPLR01019317">
    <property type="protein sequence ID" value="GIX66512.1"/>
    <property type="molecule type" value="Genomic_DNA"/>
</dbReference>
<keyword evidence="4" id="KW-1185">Reference proteome</keyword>
<dbReference type="PANTHER" id="PTHR23280">
    <property type="entry name" value="4.1 G PROTEIN"/>
    <property type="match status" value="1"/>
</dbReference>
<name>A0AAV4M342_CAEEX</name>
<evidence type="ECO:0000259" key="2">
    <source>
        <dbReference type="PROSITE" id="PS50057"/>
    </source>
</evidence>
<proteinExistence type="predicted"/>
<dbReference type="PANTHER" id="PTHR23280:SF13">
    <property type="entry name" value="E3 UBIQUITIN-PROTEIN LIGASE MYLIP"/>
    <property type="match status" value="1"/>
</dbReference>
<dbReference type="SUPFAM" id="SSF54236">
    <property type="entry name" value="Ubiquitin-like"/>
    <property type="match status" value="1"/>
</dbReference>
<sequence length="236" mass="26955">MLCLVRQADSVIIEVEVDSKAKGKQCLDKVCEVLGIIECDYMGLQYIGPHSENLWLNLRNQIRRQLPGPPPYRLQLRVKFFVPPHLVLQDITLHYSTLMFDEHSSKTDCVQHLLTKLRWRSGGSTDANSNNHNNSSDETPSDEEGQQVSIETDRTTMIHLCQKVLKEHLLLRGIKTNAVIYQFLKEASELEDFGMEQYFVKNRNGETLRIGVGPTGILIHDLNLQLKHNILGSEYS</sequence>
<dbReference type="GO" id="GO:0006511">
    <property type="term" value="P:ubiquitin-dependent protein catabolic process"/>
    <property type="evidence" value="ECO:0007669"/>
    <property type="project" value="TreeGrafter"/>
</dbReference>
<dbReference type="SMART" id="SM00295">
    <property type="entry name" value="B41"/>
    <property type="match status" value="1"/>
</dbReference>
<evidence type="ECO:0000313" key="4">
    <source>
        <dbReference type="Proteomes" id="UP001054945"/>
    </source>
</evidence>
<dbReference type="InterPro" id="IPR019749">
    <property type="entry name" value="Band_41_domain"/>
</dbReference>
<dbReference type="PROSITE" id="PS50057">
    <property type="entry name" value="FERM_3"/>
    <property type="match status" value="1"/>
</dbReference>
<organism evidence="3 4">
    <name type="scientific">Caerostris extrusa</name>
    <name type="common">Bark spider</name>
    <name type="synonym">Caerostris bankana</name>
    <dbReference type="NCBI Taxonomy" id="172846"/>
    <lineage>
        <taxon>Eukaryota</taxon>
        <taxon>Metazoa</taxon>
        <taxon>Ecdysozoa</taxon>
        <taxon>Arthropoda</taxon>
        <taxon>Chelicerata</taxon>
        <taxon>Arachnida</taxon>
        <taxon>Araneae</taxon>
        <taxon>Araneomorphae</taxon>
        <taxon>Entelegynae</taxon>
        <taxon>Araneoidea</taxon>
        <taxon>Araneidae</taxon>
        <taxon>Caerostris</taxon>
    </lineage>
</organism>
<dbReference type="GO" id="GO:0009887">
    <property type="term" value="P:animal organ morphogenesis"/>
    <property type="evidence" value="ECO:0007669"/>
    <property type="project" value="UniProtKB-ARBA"/>
</dbReference>
<gene>
    <name evidence="3" type="ORF">CEXT_694092</name>
</gene>
<accession>A0AAV4M342</accession>